<comment type="pathway">
    <text evidence="1">Cofactor biosynthesis; adenosylcobalamin biosynthesis.</text>
</comment>
<dbReference type="SUPFAM" id="SSF53790">
    <property type="entry name" value="Tetrapyrrole methylase"/>
    <property type="match status" value="1"/>
</dbReference>
<evidence type="ECO:0000256" key="5">
    <source>
        <dbReference type="ARBA" id="ARBA00022691"/>
    </source>
</evidence>
<dbReference type="InterPro" id="IPR014777">
    <property type="entry name" value="4pyrrole_Mease_sub1"/>
</dbReference>
<sequence>MISVVGVGPGHLDFLTFAAIKRIKEADLLIGAKRHLELFPDLRCEKIAFDSRVDLCGLLKKKGRIVILASGDPGVYGILDAVLKCADEREVEVLPGISAFQYFMAKLKLPAKGTAVLSMHGRKVDIVPVVKKYKVVVVFTDGENTPQKIAQTLLLNEITDRVIHVGENLSYSDERLKSFTVRELASCRDKFQLNLVVIEKCGNTDSEYPMTFL</sequence>
<evidence type="ECO:0000259" key="6">
    <source>
        <dbReference type="Pfam" id="PF00590"/>
    </source>
</evidence>
<dbReference type="UniPathway" id="UPA00148"/>
<dbReference type="NCBIfam" id="TIGR02467">
    <property type="entry name" value="CbiE"/>
    <property type="match status" value="1"/>
</dbReference>
<dbReference type="Gene3D" id="3.40.1010.10">
    <property type="entry name" value="Cobalt-precorrin-4 Transmethylase, Domain 1"/>
    <property type="match status" value="1"/>
</dbReference>
<dbReference type="OrthoDB" id="9780707at2"/>
<evidence type="ECO:0000256" key="2">
    <source>
        <dbReference type="ARBA" id="ARBA00022573"/>
    </source>
</evidence>
<evidence type="ECO:0000256" key="1">
    <source>
        <dbReference type="ARBA" id="ARBA00004953"/>
    </source>
</evidence>
<keyword evidence="2" id="KW-0169">Cobalamin biosynthesis</keyword>
<dbReference type="Proteomes" id="UP000184375">
    <property type="component" value="Unassembled WGS sequence"/>
</dbReference>
<dbReference type="EMBL" id="FRCR01000005">
    <property type="protein sequence ID" value="SHM45061.1"/>
    <property type="molecule type" value="Genomic_DNA"/>
</dbReference>
<dbReference type="PANTHER" id="PTHR43182">
    <property type="entry name" value="COBALT-PRECORRIN-6B C(15)-METHYLTRANSFERASE (DECARBOXYLATING)"/>
    <property type="match status" value="1"/>
</dbReference>
<evidence type="ECO:0000256" key="4">
    <source>
        <dbReference type="ARBA" id="ARBA00022679"/>
    </source>
</evidence>
<gene>
    <name evidence="7" type="ORF">SAMN05660826_01063</name>
</gene>
<dbReference type="GO" id="GO:0008276">
    <property type="term" value="F:protein methyltransferase activity"/>
    <property type="evidence" value="ECO:0007669"/>
    <property type="project" value="InterPro"/>
</dbReference>
<protein>
    <submittedName>
        <fullName evidence="7">Precorrin-6Y C5,15-methyltransferase (Decarboxylating)</fullName>
    </submittedName>
</protein>
<keyword evidence="5" id="KW-0949">S-adenosyl-L-methionine</keyword>
<evidence type="ECO:0000313" key="7">
    <source>
        <dbReference type="EMBL" id="SHM45061.1"/>
    </source>
</evidence>
<organism evidence="7 8">
    <name type="scientific">Caldanaerovirga acetigignens</name>
    <dbReference type="NCBI Taxonomy" id="447595"/>
    <lineage>
        <taxon>Bacteria</taxon>
        <taxon>Bacillati</taxon>
        <taxon>Bacillota</taxon>
        <taxon>Clostridia</taxon>
        <taxon>Thermosediminibacterales</taxon>
        <taxon>Thermosediminibacteraceae</taxon>
        <taxon>Caldanaerovirga</taxon>
    </lineage>
</organism>
<dbReference type="Pfam" id="PF00590">
    <property type="entry name" value="TP_methylase"/>
    <property type="match status" value="1"/>
</dbReference>
<evidence type="ECO:0000313" key="8">
    <source>
        <dbReference type="Proteomes" id="UP000184375"/>
    </source>
</evidence>
<proteinExistence type="predicted"/>
<dbReference type="RefSeq" id="WP_073255751.1">
    <property type="nucleotide sequence ID" value="NZ_FRCR01000005.1"/>
</dbReference>
<dbReference type="GO" id="GO:0032259">
    <property type="term" value="P:methylation"/>
    <property type="evidence" value="ECO:0007669"/>
    <property type="project" value="UniProtKB-KW"/>
</dbReference>
<dbReference type="STRING" id="447595.SAMN05660826_01063"/>
<dbReference type="InterPro" id="IPR050714">
    <property type="entry name" value="Cobalamin_biosynth_MTase"/>
</dbReference>
<dbReference type="PANTHER" id="PTHR43182:SF1">
    <property type="entry name" value="COBALT-PRECORRIN-7 C(5)-METHYLTRANSFERASE"/>
    <property type="match status" value="1"/>
</dbReference>
<keyword evidence="8" id="KW-1185">Reference proteome</keyword>
<accession>A0A1M7IWE5</accession>
<dbReference type="InterPro" id="IPR012818">
    <property type="entry name" value="CbiE"/>
</dbReference>
<keyword evidence="3 7" id="KW-0489">Methyltransferase</keyword>
<evidence type="ECO:0000256" key="3">
    <source>
        <dbReference type="ARBA" id="ARBA00022603"/>
    </source>
</evidence>
<dbReference type="AlphaFoldDB" id="A0A1M7IWE5"/>
<dbReference type="InterPro" id="IPR014776">
    <property type="entry name" value="4pyrrole_Mease_sub2"/>
</dbReference>
<feature type="domain" description="Tetrapyrrole methylase" evidence="6">
    <location>
        <begin position="1"/>
        <end position="185"/>
    </location>
</feature>
<keyword evidence="4 7" id="KW-0808">Transferase</keyword>
<dbReference type="InterPro" id="IPR000878">
    <property type="entry name" value="4pyrrol_Mease"/>
</dbReference>
<dbReference type="Gene3D" id="3.30.950.10">
    <property type="entry name" value="Methyltransferase, Cobalt-precorrin-4 Transmethylase, Domain 2"/>
    <property type="match status" value="1"/>
</dbReference>
<reference evidence="8" key="1">
    <citation type="submission" date="2016-11" db="EMBL/GenBank/DDBJ databases">
        <authorList>
            <person name="Varghese N."/>
            <person name="Submissions S."/>
        </authorList>
    </citation>
    <scope>NUCLEOTIDE SEQUENCE [LARGE SCALE GENOMIC DNA]</scope>
    <source>
        <strain evidence="8">DSM 18802</strain>
    </source>
</reference>
<name>A0A1M7IWE5_9FIRM</name>
<dbReference type="InterPro" id="IPR035996">
    <property type="entry name" value="4pyrrol_Methylase_sf"/>
</dbReference>
<dbReference type="GO" id="GO:0009236">
    <property type="term" value="P:cobalamin biosynthetic process"/>
    <property type="evidence" value="ECO:0007669"/>
    <property type="project" value="UniProtKB-UniPathway"/>
</dbReference>
<dbReference type="CDD" id="cd11644">
    <property type="entry name" value="Precorrin-6Y-MT"/>
    <property type="match status" value="1"/>
</dbReference>